<accession>A0ABZ0WRW3</accession>
<evidence type="ECO:0000256" key="2">
    <source>
        <dbReference type="ARBA" id="ARBA00022630"/>
    </source>
</evidence>
<dbReference type="RefSeq" id="WP_114814933.1">
    <property type="nucleotide sequence ID" value="NZ_CP139965.1"/>
</dbReference>
<dbReference type="Gene3D" id="2.30.110.10">
    <property type="entry name" value="Electron Transport, Fmn-binding Protein, Chain A"/>
    <property type="match status" value="1"/>
</dbReference>
<feature type="domain" description="Pyridoxamine 5'-phosphate oxidase Alr4036 family FMN-binding" evidence="5">
    <location>
        <begin position="11"/>
        <end position="98"/>
    </location>
</feature>
<keyword evidence="2" id="KW-0285">Flavoprotein</keyword>
<evidence type="ECO:0000313" key="6">
    <source>
        <dbReference type="EMBL" id="WQD79975.1"/>
    </source>
</evidence>
<dbReference type="InterPro" id="IPR000659">
    <property type="entry name" value="Pyridox_Oxase"/>
</dbReference>
<sequence length="194" mass="21678">MNLEQIYARIWDSLAASVREDSLPFKVMQAGTIGLDGSPNVRTVLLRGVSERENLLTFHTDLRSPKVAELSREPRIALVAVDAARSQQIRVSGEARIVRDGQARLDAWHASPDHDLIAYRTRLAPGTPMRHADDALGASHDPHDVPGPAEGFQHFCVVEVRPARLDWLDLSGARPLRACYAREGDRWIHRWIAP</sequence>
<dbReference type="PANTHER" id="PTHR10851">
    <property type="entry name" value="PYRIDOXINE-5-PHOSPHATE OXIDASE"/>
    <property type="match status" value="1"/>
</dbReference>
<comment type="cofactor">
    <cofactor evidence="1">
        <name>FMN</name>
        <dbReference type="ChEBI" id="CHEBI:58210"/>
    </cofactor>
</comment>
<dbReference type="Proteomes" id="UP001325479">
    <property type="component" value="Chromosome"/>
</dbReference>
<dbReference type="PANTHER" id="PTHR10851:SF3">
    <property type="entry name" value="PYRIDOXINE_PYRIDOXAMINE 5'-PHOSPHATE OXIDASE 2"/>
    <property type="match status" value="1"/>
</dbReference>
<keyword evidence="4" id="KW-0560">Oxidoreductase</keyword>
<organism evidence="6 7">
    <name type="scientific">Paraburkholderia kururiensis</name>
    <dbReference type="NCBI Taxonomy" id="984307"/>
    <lineage>
        <taxon>Bacteria</taxon>
        <taxon>Pseudomonadati</taxon>
        <taxon>Pseudomonadota</taxon>
        <taxon>Betaproteobacteria</taxon>
        <taxon>Burkholderiales</taxon>
        <taxon>Burkholderiaceae</taxon>
        <taxon>Paraburkholderia</taxon>
    </lineage>
</organism>
<evidence type="ECO:0000256" key="4">
    <source>
        <dbReference type="ARBA" id="ARBA00023002"/>
    </source>
</evidence>
<keyword evidence="7" id="KW-1185">Reference proteome</keyword>
<dbReference type="InterPro" id="IPR012349">
    <property type="entry name" value="Split_barrel_FMN-bd"/>
</dbReference>
<evidence type="ECO:0000313" key="7">
    <source>
        <dbReference type="Proteomes" id="UP001325479"/>
    </source>
</evidence>
<dbReference type="SUPFAM" id="SSF50475">
    <property type="entry name" value="FMN-binding split barrel"/>
    <property type="match status" value="1"/>
</dbReference>
<name>A0ABZ0WRW3_9BURK</name>
<dbReference type="InterPro" id="IPR024624">
    <property type="entry name" value="Pyridox_Oxase_Alr4036_FMN-bd"/>
</dbReference>
<dbReference type="EMBL" id="CP139965">
    <property type="protein sequence ID" value="WQD79975.1"/>
    <property type="molecule type" value="Genomic_DNA"/>
</dbReference>
<keyword evidence="3" id="KW-0288">FMN</keyword>
<dbReference type="Pfam" id="PF12766">
    <property type="entry name" value="Pyridox_oxase_2"/>
    <property type="match status" value="1"/>
</dbReference>
<evidence type="ECO:0000256" key="3">
    <source>
        <dbReference type="ARBA" id="ARBA00022643"/>
    </source>
</evidence>
<gene>
    <name evidence="6" type="ORF">U0042_09995</name>
</gene>
<reference evidence="6 7" key="1">
    <citation type="submission" date="2023-12" db="EMBL/GenBank/DDBJ databases">
        <title>Genome sequencing and assembly of bacterial species from a model synthetic community.</title>
        <authorList>
            <person name="Hogle S.L."/>
        </authorList>
    </citation>
    <scope>NUCLEOTIDE SEQUENCE [LARGE SCALE GENOMIC DNA]</scope>
    <source>
        <strain evidence="6 7">HAMBI 2494</strain>
    </source>
</reference>
<evidence type="ECO:0000259" key="5">
    <source>
        <dbReference type="Pfam" id="PF12766"/>
    </source>
</evidence>
<proteinExistence type="predicted"/>
<protein>
    <submittedName>
        <fullName evidence="6">Pyridoxamine 5'-phosphate oxidase family protein</fullName>
    </submittedName>
</protein>
<evidence type="ECO:0000256" key="1">
    <source>
        <dbReference type="ARBA" id="ARBA00001917"/>
    </source>
</evidence>